<protein>
    <submittedName>
        <fullName evidence="2">Bzip transcription factor</fullName>
    </submittedName>
</protein>
<dbReference type="AlphaFoldDB" id="A0A0F7SQY5"/>
<feature type="compositionally biased region" description="Polar residues" evidence="1">
    <location>
        <begin position="162"/>
        <end position="189"/>
    </location>
</feature>
<feature type="compositionally biased region" description="Low complexity" evidence="1">
    <location>
        <begin position="83"/>
        <end position="105"/>
    </location>
</feature>
<evidence type="ECO:0000313" key="2">
    <source>
        <dbReference type="EMBL" id="CED83119.1"/>
    </source>
</evidence>
<sequence>MFWGTPYFSRFRRLPVSWSHPGRLGKVNRSTWSLSRYLQFSGTGPVLTPTTEALHNLINNEYGSYAGIPPSRLPSTAHNTDCSTNSSGPDSDPSSGSLVSRSPHSTPLPQPETASYFPTFYQDSTHSSLSSYPDHAQSIRAFKPEPCDWVVPPAPGSKVDQYASSPFQSAHRPGTNTLERPWSSLSVPSNKPAHPSYQPAQQQEQQRTKNMFGLYLSRLPLRTQPRPNEYAANRNNSDPMPFTASHNAPNPSAVSSFATELPPDDSTRHALKSSCSSSRPSSRKSSLANAAREPTNLLSRASKPSNTMSPRQERIDSISKLSSSSVVPSNSSDTRSIRELSEDEDDFLPVLPSDFDSYGPDRPSRFNDLGDIDMGFGCMGQQNGGRATTPDLSGKDDYWGVGKEEYEKLNAKARKQLRNKIGARRFRERRKEYITTLESRLAERDDIIKDLRARLEISMKKNRDFKNKLAHVES</sequence>
<organism evidence="2">
    <name type="scientific">Phaffia rhodozyma</name>
    <name type="common">Yeast</name>
    <name type="synonym">Xanthophyllomyces dendrorhous</name>
    <dbReference type="NCBI Taxonomy" id="264483"/>
    <lineage>
        <taxon>Eukaryota</taxon>
        <taxon>Fungi</taxon>
        <taxon>Dikarya</taxon>
        <taxon>Basidiomycota</taxon>
        <taxon>Agaricomycotina</taxon>
        <taxon>Tremellomycetes</taxon>
        <taxon>Cystofilobasidiales</taxon>
        <taxon>Mrakiaceae</taxon>
        <taxon>Phaffia</taxon>
    </lineage>
</organism>
<feature type="compositionally biased region" description="Low complexity" evidence="1">
    <location>
        <begin position="272"/>
        <end position="286"/>
    </location>
</feature>
<dbReference type="GO" id="GO:0003700">
    <property type="term" value="F:DNA-binding transcription factor activity"/>
    <property type="evidence" value="ECO:0007669"/>
    <property type="project" value="InterPro"/>
</dbReference>
<feature type="compositionally biased region" description="Polar residues" evidence="1">
    <location>
        <begin position="296"/>
        <end position="310"/>
    </location>
</feature>
<feature type="compositionally biased region" description="Polar residues" evidence="1">
    <location>
        <begin position="73"/>
        <end position="82"/>
    </location>
</feature>
<name>A0A0F7SQY5_PHARH</name>
<accession>A0A0F7SQY5</accession>
<feature type="compositionally biased region" description="Low complexity" evidence="1">
    <location>
        <begin position="318"/>
        <end position="334"/>
    </location>
</feature>
<feature type="region of interest" description="Disordered" evidence="1">
    <location>
        <begin position="69"/>
        <end position="118"/>
    </location>
</feature>
<feature type="region of interest" description="Disordered" evidence="1">
    <location>
        <begin position="221"/>
        <end position="345"/>
    </location>
</feature>
<evidence type="ECO:0000256" key="1">
    <source>
        <dbReference type="SAM" id="MobiDB-lite"/>
    </source>
</evidence>
<feature type="region of interest" description="Disordered" evidence="1">
    <location>
        <begin position="160"/>
        <end position="206"/>
    </location>
</feature>
<dbReference type="Gene3D" id="1.20.5.170">
    <property type="match status" value="1"/>
</dbReference>
<dbReference type="SUPFAM" id="SSF57959">
    <property type="entry name" value="Leucine zipper domain"/>
    <property type="match status" value="1"/>
</dbReference>
<dbReference type="InterPro" id="IPR046347">
    <property type="entry name" value="bZIP_sf"/>
</dbReference>
<reference evidence="2" key="1">
    <citation type="submission" date="2014-08" db="EMBL/GenBank/DDBJ databases">
        <authorList>
            <person name="Sharma Rahul"/>
            <person name="Thines Marco"/>
        </authorList>
    </citation>
    <scope>NUCLEOTIDE SEQUENCE</scope>
</reference>
<dbReference type="EMBL" id="LN483142">
    <property type="protein sequence ID" value="CED83119.1"/>
    <property type="molecule type" value="Genomic_DNA"/>
</dbReference>
<feature type="compositionally biased region" description="Polar residues" evidence="1">
    <location>
        <begin position="233"/>
        <end position="258"/>
    </location>
</feature>
<dbReference type="CDD" id="cd14810">
    <property type="entry name" value="bZIP_u1"/>
    <property type="match status" value="1"/>
</dbReference>
<proteinExistence type="predicted"/>